<proteinExistence type="predicted"/>
<sequence>MIAKRCSSHELWRIYKKCRASTIDRTFKTST</sequence>
<evidence type="ECO:0000313" key="1">
    <source>
        <dbReference type="EMBL" id="KHG16353.1"/>
    </source>
</evidence>
<accession>A0A0B0NPA9</accession>
<dbReference type="AlphaFoldDB" id="A0A0B0NPA9"/>
<protein>
    <submittedName>
        <fullName evidence="1">Uncharacterized protein</fullName>
    </submittedName>
</protein>
<keyword evidence="2" id="KW-1185">Reference proteome</keyword>
<dbReference type="Proteomes" id="UP000032142">
    <property type="component" value="Unassembled WGS sequence"/>
</dbReference>
<evidence type="ECO:0000313" key="2">
    <source>
        <dbReference type="Proteomes" id="UP000032142"/>
    </source>
</evidence>
<gene>
    <name evidence="1" type="ORF">F383_21068</name>
</gene>
<reference evidence="2" key="1">
    <citation type="submission" date="2014-09" db="EMBL/GenBank/DDBJ databases">
        <authorList>
            <person name="Mudge J."/>
            <person name="Ramaraj T."/>
            <person name="Lindquist I.E."/>
            <person name="Bharti A.K."/>
            <person name="Sundararajan A."/>
            <person name="Cameron C.T."/>
            <person name="Woodward J.E."/>
            <person name="May G.D."/>
            <person name="Brubaker C."/>
            <person name="Broadhvest J."/>
            <person name="Wilkins T.A."/>
        </authorList>
    </citation>
    <scope>NUCLEOTIDE SEQUENCE</scope>
    <source>
        <strain evidence="2">cv. AKA8401</strain>
    </source>
</reference>
<organism evidence="1 2">
    <name type="scientific">Gossypium arboreum</name>
    <name type="common">Tree cotton</name>
    <name type="synonym">Gossypium nanking</name>
    <dbReference type="NCBI Taxonomy" id="29729"/>
    <lineage>
        <taxon>Eukaryota</taxon>
        <taxon>Viridiplantae</taxon>
        <taxon>Streptophyta</taxon>
        <taxon>Embryophyta</taxon>
        <taxon>Tracheophyta</taxon>
        <taxon>Spermatophyta</taxon>
        <taxon>Magnoliopsida</taxon>
        <taxon>eudicotyledons</taxon>
        <taxon>Gunneridae</taxon>
        <taxon>Pentapetalae</taxon>
        <taxon>rosids</taxon>
        <taxon>malvids</taxon>
        <taxon>Malvales</taxon>
        <taxon>Malvaceae</taxon>
        <taxon>Malvoideae</taxon>
        <taxon>Gossypium</taxon>
    </lineage>
</organism>
<dbReference type="EMBL" id="KN405975">
    <property type="protein sequence ID" value="KHG16353.1"/>
    <property type="molecule type" value="Genomic_DNA"/>
</dbReference>
<name>A0A0B0NPA9_GOSAR</name>